<feature type="domain" description="Gcp-like" evidence="2">
    <location>
        <begin position="45"/>
        <end position="91"/>
    </location>
</feature>
<keyword evidence="1" id="KW-0963">Cytoplasm</keyword>
<evidence type="ECO:0000313" key="4">
    <source>
        <dbReference type="Proteomes" id="UP000176451"/>
    </source>
</evidence>
<dbReference type="GO" id="GO:0002949">
    <property type="term" value="P:tRNA threonylcarbamoyladenosine modification"/>
    <property type="evidence" value="ECO:0007669"/>
    <property type="project" value="UniProtKB-UniRule"/>
</dbReference>
<dbReference type="EMBL" id="MEZV01000059">
    <property type="protein sequence ID" value="OGD65380.1"/>
    <property type="molecule type" value="Genomic_DNA"/>
</dbReference>
<dbReference type="STRING" id="1797469.A3F08_01745"/>
<dbReference type="GO" id="GO:0061711">
    <property type="term" value="F:tRNA N(6)-L-threonylcarbamoyladenine synthase activity"/>
    <property type="evidence" value="ECO:0007669"/>
    <property type="project" value="UniProtKB-EC"/>
</dbReference>
<dbReference type="PROSITE" id="PS01016">
    <property type="entry name" value="GLYCOPROTEASE"/>
    <property type="match status" value="1"/>
</dbReference>
<dbReference type="GO" id="GO:0005506">
    <property type="term" value="F:iron ion binding"/>
    <property type="evidence" value="ECO:0007669"/>
    <property type="project" value="UniProtKB-UniRule"/>
</dbReference>
<dbReference type="InterPro" id="IPR000905">
    <property type="entry name" value="Gcp-like_dom"/>
</dbReference>
<keyword evidence="1" id="KW-0819">tRNA processing</keyword>
<comment type="function">
    <text evidence="1">Required for the formation of a threonylcarbamoyl group on adenosine at position 37 (t(6)A37) in tRNAs that read codons beginning with adenine. Is involved in the transfer of the threonylcarbamoyl moiety of threonylcarbamoyl-AMP (TC-AMP) to the N6 group of A37, together with TsaE and TsaB. TsaD likely plays a direct catalytic role in this reaction.</text>
</comment>
<proteinExistence type="inferred from homology"/>
<dbReference type="Gene3D" id="3.30.420.40">
    <property type="match status" value="3"/>
</dbReference>
<sequence>MSIEKDRKIRILAIETSCDETSASLCEAKFKVKSEKLKVIENIDIKSNIISSQVKLHAKYGGVYPELASREHIKNILHVIEKALSEASIKHEAGIEYLVSGMKNHKSKTLNTNFKILDTDFDAIAVTVGPGLIGSLLVGINTAKTLAYTLKKPIYAINHLEGHIYSCFTGENFKIQDTRNKQFPNRKSQITNEIPNSKIQAPNKSQIPNSKSQTLKSYNPITLPPYNPISLQPEFPLLALIVSGGHTSLVLMKDHFKYEIIGETLDDAVGESFDKVAKMLDLGYPGGPAIAKMAMEITNNKSQITNKSQISNLKSQNENSKFKIKFPRPMIDSGDFNFSFSGIKTSVLYTIKKLPCRLTSNVKRLICNEFQDAVVETLVTKTLRAAQKYKVKSILLCGGVSANQCLREEFEYALGCHPEEQGDEGSHEILHCVQNDNRRVRNDKPRFFVPEKSLTTDNAAMIGIAAAYRIALGKKPTPWYDVNADSNLQF</sequence>
<accession>A0A1F5EDK6</accession>
<dbReference type="PANTHER" id="PTHR11735:SF6">
    <property type="entry name" value="TRNA N6-ADENOSINE THREONYLCARBAMOYLTRANSFERASE, MITOCHONDRIAL"/>
    <property type="match status" value="1"/>
</dbReference>
<organism evidence="3 4">
    <name type="scientific">Candidatus Berkelbacteria bacterium RIFCSPHIGHO2_12_FULL_36_9</name>
    <dbReference type="NCBI Taxonomy" id="1797469"/>
    <lineage>
        <taxon>Bacteria</taxon>
        <taxon>Candidatus Berkelbacteria</taxon>
    </lineage>
</organism>
<feature type="domain" description="Gcp-like" evidence="2">
    <location>
        <begin position="119"/>
        <end position="169"/>
    </location>
</feature>
<feature type="binding site" evidence="1">
    <location>
        <position position="457"/>
    </location>
    <ligand>
        <name>Fe cation</name>
        <dbReference type="ChEBI" id="CHEBI:24875"/>
    </ligand>
</feature>
<dbReference type="InterPro" id="IPR043129">
    <property type="entry name" value="ATPase_NBD"/>
</dbReference>
<feature type="binding site" evidence="1">
    <location>
        <begin position="241"/>
        <end position="245"/>
    </location>
    <ligand>
        <name>substrate</name>
    </ligand>
</feature>
<comment type="subcellular location">
    <subcellularLocation>
        <location evidence="1">Cytoplasm</location>
    </subcellularLocation>
</comment>
<feature type="binding site" evidence="1">
    <location>
        <position position="163"/>
    </location>
    <ligand>
        <name>Fe cation</name>
        <dbReference type="ChEBI" id="CHEBI:24875"/>
    </ligand>
</feature>
<dbReference type="EC" id="2.3.1.234" evidence="1"/>
<feature type="binding site" evidence="1">
    <location>
        <position position="159"/>
    </location>
    <ligand>
        <name>Fe cation</name>
        <dbReference type="ChEBI" id="CHEBI:24875"/>
    </ligand>
</feature>
<feature type="domain" description="Gcp-like" evidence="2">
    <location>
        <begin position="233"/>
        <end position="463"/>
    </location>
</feature>
<dbReference type="InterPro" id="IPR017860">
    <property type="entry name" value="Peptidase_M22_CS"/>
</dbReference>
<comment type="cofactor">
    <cofactor evidence="1">
        <name>Fe(2+)</name>
        <dbReference type="ChEBI" id="CHEBI:29033"/>
    </cofactor>
    <text evidence="1">Binds 1 Fe(2+) ion per subunit.</text>
</comment>
<gene>
    <name evidence="1" type="primary">tsaD</name>
    <name evidence="3" type="ORF">A3F08_01745</name>
</gene>
<dbReference type="InterPro" id="IPR022450">
    <property type="entry name" value="TsaD"/>
</dbReference>
<dbReference type="AlphaFoldDB" id="A0A1F5EDK6"/>
<keyword evidence="1" id="KW-0479">Metal-binding</keyword>
<comment type="caution">
    <text evidence="1">Lacks conserved residue(s) required for the propagation of feature annotation.</text>
</comment>
<feature type="binding site" evidence="1">
    <location>
        <position position="274"/>
    </location>
    <ligand>
        <name>substrate</name>
    </ligand>
</feature>
<dbReference type="Proteomes" id="UP000176451">
    <property type="component" value="Unassembled WGS sequence"/>
</dbReference>
<feature type="binding site" evidence="1">
    <location>
        <position position="403"/>
    </location>
    <ligand>
        <name>substrate</name>
    </ligand>
</feature>
<name>A0A1F5EDK6_9BACT</name>
<dbReference type="CDD" id="cd24133">
    <property type="entry name" value="ASKHA_NBD_TsaD_bac"/>
    <property type="match status" value="1"/>
</dbReference>
<comment type="similarity">
    <text evidence="1">Belongs to the KAE1 / TsaD family.</text>
</comment>
<dbReference type="PANTHER" id="PTHR11735">
    <property type="entry name" value="TRNA N6-ADENOSINE THREONYLCARBAMOYLTRANSFERASE"/>
    <property type="match status" value="1"/>
</dbReference>
<evidence type="ECO:0000256" key="1">
    <source>
        <dbReference type="HAMAP-Rule" id="MF_01445"/>
    </source>
</evidence>
<evidence type="ECO:0000259" key="2">
    <source>
        <dbReference type="Pfam" id="PF00814"/>
    </source>
</evidence>
<comment type="caution">
    <text evidence="3">The sequence shown here is derived from an EMBL/GenBank/DDBJ whole genome shotgun (WGS) entry which is preliminary data.</text>
</comment>
<comment type="catalytic activity">
    <reaction evidence="1">
        <text>L-threonylcarbamoyladenylate + adenosine(37) in tRNA = N(6)-L-threonylcarbamoyladenosine(37) in tRNA + AMP + H(+)</text>
        <dbReference type="Rhea" id="RHEA:37059"/>
        <dbReference type="Rhea" id="RHEA-COMP:10162"/>
        <dbReference type="Rhea" id="RHEA-COMP:10163"/>
        <dbReference type="ChEBI" id="CHEBI:15378"/>
        <dbReference type="ChEBI" id="CHEBI:73682"/>
        <dbReference type="ChEBI" id="CHEBI:74411"/>
        <dbReference type="ChEBI" id="CHEBI:74418"/>
        <dbReference type="ChEBI" id="CHEBI:456215"/>
        <dbReference type="EC" id="2.3.1.234"/>
    </reaction>
</comment>
<keyword evidence="1" id="KW-0012">Acyltransferase</keyword>
<keyword evidence="1" id="KW-0808">Transferase</keyword>
<dbReference type="SUPFAM" id="SSF53067">
    <property type="entry name" value="Actin-like ATPase domain"/>
    <property type="match status" value="2"/>
</dbReference>
<dbReference type="Pfam" id="PF00814">
    <property type="entry name" value="TsaD"/>
    <property type="match status" value="3"/>
</dbReference>
<feature type="binding site" evidence="1">
    <location>
        <position position="287"/>
    </location>
    <ligand>
        <name>substrate</name>
    </ligand>
</feature>
<dbReference type="HAMAP" id="MF_01445">
    <property type="entry name" value="TsaD"/>
    <property type="match status" value="1"/>
</dbReference>
<reference evidence="3 4" key="1">
    <citation type="journal article" date="2016" name="Nat. Commun.">
        <title>Thousands of microbial genomes shed light on interconnected biogeochemical processes in an aquifer system.</title>
        <authorList>
            <person name="Anantharaman K."/>
            <person name="Brown C.T."/>
            <person name="Hug L.A."/>
            <person name="Sharon I."/>
            <person name="Castelle C.J."/>
            <person name="Probst A.J."/>
            <person name="Thomas B.C."/>
            <person name="Singh A."/>
            <person name="Wilkins M.J."/>
            <person name="Karaoz U."/>
            <person name="Brodie E.L."/>
            <person name="Williams K.H."/>
            <person name="Hubbard S.S."/>
            <person name="Banfield J.F."/>
        </authorList>
    </citation>
    <scope>NUCLEOTIDE SEQUENCE [LARGE SCALE GENOMIC DNA]</scope>
</reference>
<protein>
    <recommendedName>
        <fullName evidence="1">tRNA N6-adenosine threonylcarbamoyltransferase</fullName>
        <ecNumber evidence="1">2.3.1.234</ecNumber>
    </recommendedName>
    <alternativeName>
        <fullName evidence="1">N6-L-threonylcarbamoyladenine synthase</fullName>
        <shortName evidence="1">t(6)A synthase</shortName>
    </alternativeName>
    <alternativeName>
        <fullName evidence="1">t(6)A37 threonylcarbamoyladenosine biosynthesis protein TsaD</fullName>
    </alternativeName>
    <alternativeName>
        <fullName evidence="1">tRNA threonylcarbamoyladenosine biosynthesis protein TsaD</fullName>
    </alternativeName>
</protein>
<dbReference type="GO" id="GO:0005737">
    <property type="term" value="C:cytoplasm"/>
    <property type="evidence" value="ECO:0007669"/>
    <property type="project" value="UniProtKB-SubCell"/>
</dbReference>
<evidence type="ECO:0000313" key="3">
    <source>
        <dbReference type="EMBL" id="OGD65380.1"/>
    </source>
</evidence>
<keyword evidence="1" id="KW-0408">Iron</keyword>